<name>A0A418WQU2_9SPHN</name>
<dbReference type="Pfam" id="PF00108">
    <property type="entry name" value="Thiolase_N"/>
    <property type="match status" value="1"/>
</dbReference>
<evidence type="ECO:0000313" key="3">
    <source>
        <dbReference type="EMBL" id="RJF93625.1"/>
    </source>
</evidence>
<dbReference type="Proteomes" id="UP000286100">
    <property type="component" value="Unassembled WGS sequence"/>
</dbReference>
<dbReference type="InterPro" id="IPR002155">
    <property type="entry name" value="Thiolase"/>
</dbReference>
<dbReference type="PANTHER" id="PTHR42870:SF1">
    <property type="entry name" value="NON-SPECIFIC LIPID-TRANSFER PROTEIN-LIKE 2"/>
    <property type="match status" value="1"/>
</dbReference>
<dbReference type="CDD" id="cd00829">
    <property type="entry name" value="SCP-x_thiolase"/>
    <property type="match status" value="1"/>
</dbReference>
<dbReference type="Gene3D" id="3.40.47.10">
    <property type="match status" value="1"/>
</dbReference>
<dbReference type="PANTHER" id="PTHR42870">
    <property type="entry name" value="ACETYL-COA C-ACETYLTRANSFERASE"/>
    <property type="match status" value="1"/>
</dbReference>
<dbReference type="InterPro" id="IPR020616">
    <property type="entry name" value="Thiolase_N"/>
</dbReference>
<proteinExistence type="predicted"/>
<gene>
    <name evidence="3" type="ORF">D3876_04760</name>
</gene>
<sequence length="415" mass="43877">MASDDIYIVGVGMTPFGRHFDKSVKQLTAWAVEDALADSECDRAAIGAAFFGNTGQGHFDGQHMIRGQVALLPLGIKGIPIHNVEAACASASAAFNLAVTHLRAGAADVALAVGAEKMYYPDKAKMFGIFQSAWDIETADTNADAYKALGAGLEIPTGTTSDKPYSNFMDVYAGNGRALMLRYGITQRQVAAVASKNHGHSVHNERSQYRMPMTIEEVLAAPPITYPLTLPMCSPISDGAAAAIVCTEEAMKRYGFDRTRAIRVLASAMRTASGRAVDDYENHVSHLLARQVYEQAGIGPEDIDVAELHDAASIGELSGCEHLGLCKPGDSGAMAERGDTTIGGKLPINTSGGLESKGHPIGATGLGQIFEIVQQLRGECGQRQVEGARIGMQVNGGGVWGIEESVDHIGLFGRA</sequence>
<dbReference type="Pfam" id="PF22691">
    <property type="entry name" value="Thiolase_C_1"/>
    <property type="match status" value="1"/>
</dbReference>
<dbReference type="RefSeq" id="WP_119759970.1">
    <property type="nucleotide sequence ID" value="NZ_QYUM01000002.1"/>
</dbReference>
<evidence type="ECO:0000259" key="1">
    <source>
        <dbReference type="Pfam" id="PF00108"/>
    </source>
</evidence>
<comment type="caution">
    <text evidence="3">The sequence shown here is derived from an EMBL/GenBank/DDBJ whole genome shotgun (WGS) entry which is preliminary data.</text>
</comment>
<dbReference type="EMBL" id="QYUM01000002">
    <property type="protein sequence ID" value="RJF93625.1"/>
    <property type="molecule type" value="Genomic_DNA"/>
</dbReference>
<evidence type="ECO:0000313" key="4">
    <source>
        <dbReference type="Proteomes" id="UP000286100"/>
    </source>
</evidence>
<reference evidence="3 4" key="1">
    <citation type="submission" date="2018-09" db="EMBL/GenBank/DDBJ databases">
        <authorList>
            <person name="Zhu H."/>
        </authorList>
    </citation>
    <scope>NUCLEOTIDE SEQUENCE [LARGE SCALE GENOMIC DNA]</scope>
    <source>
        <strain evidence="3 4">K2R01-6</strain>
    </source>
</reference>
<dbReference type="GO" id="GO:0003988">
    <property type="term" value="F:acetyl-CoA C-acyltransferase activity"/>
    <property type="evidence" value="ECO:0007669"/>
    <property type="project" value="UniProtKB-ARBA"/>
</dbReference>
<dbReference type="PIRSF" id="PIRSF000429">
    <property type="entry name" value="Ac-CoA_Ac_transf"/>
    <property type="match status" value="1"/>
</dbReference>
<feature type="domain" description="Thiolase C-terminal" evidence="2">
    <location>
        <begin position="289"/>
        <end position="400"/>
    </location>
</feature>
<dbReference type="SUPFAM" id="SSF53901">
    <property type="entry name" value="Thiolase-like"/>
    <property type="match status" value="2"/>
</dbReference>
<protein>
    <submittedName>
        <fullName evidence="3">Thiolase family protein</fullName>
    </submittedName>
</protein>
<dbReference type="InterPro" id="IPR055140">
    <property type="entry name" value="Thiolase_C_2"/>
</dbReference>
<dbReference type="InterPro" id="IPR016039">
    <property type="entry name" value="Thiolase-like"/>
</dbReference>
<keyword evidence="4" id="KW-1185">Reference proteome</keyword>
<accession>A0A418WQU2</accession>
<evidence type="ECO:0000259" key="2">
    <source>
        <dbReference type="Pfam" id="PF22691"/>
    </source>
</evidence>
<feature type="domain" description="Thiolase N-terminal" evidence="1">
    <location>
        <begin position="6"/>
        <end position="208"/>
    </location>
</feature>
<dbReference type="OrthoDB" id="9785768at2"/>
<dbReference type="AlphaFoldDB" id="A0A418WQU2"/>
<organism evidence="3 4">
    <name type="scientific">Sphingomonas cavernae</name>
    <dbReference type="NCBI Taxonomy" id="2320861"/>
    <lineage>
        <taxon>Bacteria</taxon>
        <taxon>Pseudomonadati</taxon>
        <taxon>Pseudomonadota</taxon>
        <taxon>Alphaproteobacteria</taxon>
        <taxon>Sphingomonadales</taxon>
        <taxon>Sphingomonadaceae</taxon>
        <taxon>Sphingomonas</taxon>
    </lineage>
</organism>